<evidence type="ECO:0000313" key="10">
    <source>
        <dbReference type="Proteomes" id="UP000824037"/>
    </source>
</evidence>
<dbReference type="InterPro" id="IPR011701">
    <property type="entry name" value="MFS"/>
</dbReference>
<feature type="transmembrane region" description="Helical" evidence="7">
    <location>
        <begin position="98"/>
        <end position="115"/>
    </location>
</feature>
<feature type="transmembrane region" description="Helical" evidence="7">
    <location>
        <begin position="319"/>
        <end position="340"/>
    </location>
</feature>
<gene>
    <name evidence="9" type="ORF">H9815_06715</name>
</gene>
<dbReference type="Pfam" id="PF07690">
    <property type="entry name" value="MFS_1"/>
    <property type="match status" value="1"/>
</dbReference>
<evidence type="ECO:0000256" key="3">
    <source>
        <dbReference type="ARBA" id="ARBA00022692"/>
    </source>
</evidence>
<dbReference type="InterPro" id="IPR050189">
    <property type="entry name" value="MFS_Efflux_Transporters"/>
</dbReference>
<dbReference type="SUPFAM" id="SSF103473">
    <property type="entry name" value="MFS general substrate transporter"/>
    <property type="match status" value="1"/>
</dbReference>
<evidence type="ECO:0000259" key="8">
    <source>
        <dbReference type="PROSITE" id="PS50850"/>
    </source>
</evidence>
<dbReference type="CDD" id="cd17324">
    <property type="entry name" value="MFS_NepI_like"/>
    <property type="match status" value="1"/>
</dbReference>
<dbReference type="Proteomes" id="UP000824037">
    <property type="component" value="Unassembled WGS sequence"/>
</dbReference>
<feature type="transmembrane region" description="Helical" evidence="7">
    <location>
        <begin position="234"/>
        <end position="256"/>
    </location>
</feature>
<comment type="subcellular location">
    <subcellularLocation>
        <location evidence="1">Cell membrane</location>
        <topology evidence="1">Multi-pass membrane protein</topology>
    </subcellularLocation>
</comment>
<dbReference type="EMBL" id="DXBY01000111">
    <property type="protein sequence ID" value="HIZ35452.1"/>
    <property type="molecule type" value="Genomic_DNA"/>
</dbReference>
<sequence length="429" mass="43357">MTEQLPRRSGDHDTQRSAVAGRTAPDCLPWPALITMTVAVFVVVSGEMMPTAVLPQLATGLDVSLARAGLLVSAWALTVVVASFPLVRVTARVPRPTIIAGALLVAAIATVVTATTSDYPVAMASRLVAAAATGLLWSTINAHTAAIVPAGQIGRATAVVLFGGTLGTVAAIPAGNAIAPWIGWRAPFLALAVLTLMAAAAIVLVLRHHPIRREAGAGEIGTGARGRLRGLGPVLVTAALGGSLLVGHFIAFTFVAELLQPSSVPTPVLLLIFGLVGGGGVLLVGATTDRYPAAVPIVLAAAMMLSLVGLMLLGRSTVADLGVVLVWGVAVGGLGPAIQARMMRLAGTKHRTTAGTLMPVAMNLGIAAGSAVGSGVLEGASLEALAPVALIPTVLALLGFTVLAGAARGGTDRSGRLIHNRPTREPEIR</sequence>
<dbReference type="PROSITE" id="PS50850">
    <property type="entry name" value="MFS"/>
    <property type="match status" value="1"/>
</dbReference>
<keyword evidence="5 7" id="KW-0472">Membrane</keyword>
<feature type="compositionally biased region" description="Basic and acidic residues" evidence="6">
    <location>
        <begin position="1"/>
        <end position="15"/>
    </location>
</feature>
<evidence type="ECO:0000256" key="5">
    <source>
        <dbReference type="ARBA" id="ARBA00023136"/>
    </source>
</evidence>
<dbReference type="PANTHER" id="PTHR43124">
    <property type="entry name" value="PURINE EFFLUX PUMP PBUE"/>
    <property type="match status" value="1"/>
</dbReference>
<feature type="transmembrane region" description="Helical" evidence="7">
    <location>
        <begin position="384"/>
        <end position="407"/>
    </location>
</feature>
<protein>
    <submittedName>
        <fullName evidence="9">MFS transporter</fullName>
    </submittedName>
</protein>
<dbReference type="GO" id="GO:0022857">
    <property type="term" value="F:transmembrane transporter activity"/>
    <property type="evidence" value="ECO:0007669"/>
    <property type="project" value="InterPro"/>
</dbReference>
<feature type="transmembrane region" description="Helical" evidence="7">
    <location>
        <begin position="352"/>
        <end position="372"/>
    </location>
</feature>
<feature type="transmembrane region" description="Helical" evidence="7">
    <location>
        <begin position="293"/>
        <end position="313"/>
    </location>
</feature>
<evidence type="ECO:0000256" key="7">
    <source>
        <dbReference type="SAM" id="Phobius"/>
    </source>
</evidence>
<evidence type="ECO:0000256" key="4">
    <source>
        <dbReference type="ARBA" id="ARBA00022989"/>
    </source>
</evidence>
<dbReference type="Gene3D" id="1.20.1250.20">
    <property type="entry name" value="MFS general substrate transporter like domains"/>
    <property type="match status" value="1"/>
</dbReference>
<reference evidence="9" key="2">
    <citation type="submission" date="2021-04" db="EMBL/GenBank/DDBJ databases">
        <authorList>
            <person name="Gilroy R."/>
        </authorList>
    </citation>
    <scope>NUCLEOTIDE SEQUENCE</scope>
    <source>
        <strain evidence="9">ChiGjej4B4-7305</strain>
    </source>
</reference>
<feature type="transmembrane region" description="Helical" evidence="7">
    <location>
        <begin position="188"/>
        <end position="206"/>
    </location>
</feature>
<dbReference type="PANTHER" id="PTHR43124:SF3">
    <property type="entry name" value="CHLORAMPHENICOL EFFLUX PUMP RV0191"/>
    <property type="match status" value="1"/>
</dbReference>
<accession>A0A9D2J406</accession>
<evidence type="ECO:0000256" key="6">
    <source>
        <dbReference type="SAM" id="MobiDB-lite"/>
    </source>
</evidence>
<feature type="domain" description="Major facilitator superfamily (MFS) profile" evidence="8">
    <location>
        <begin position="32"/>
        <end position="407"/>
    </location>
</feature>
<keyword evidence="3 7" id="KW-0812">Transmembrane</keyword>
<feature type="region of interest" description="Disordered" evidence="6">
    <location>
        <begin position="1"/>
        <end position="20"/>
    </location>
</feature>
<evidence type="ECO:0000256" key="1">
    <source>
        <dbReference type="ARBA" id="ARBA00004651"/>
    </source>
</evidence>
<evidence type="ECO:0000313" key="9">
    <source>
        <dbReference type="EMBL" id="HIZ35452.1"/>
    </source>
</evidence>
<comment type="caution">
    <text evidence="9">The sequence shown here is derived from an EMBL/GenBank/DDBJ whole genome shotgun (WGS) entry which is preliminary data.</text>
</comment>
<reference evidence="9" key="1">
    <citation type="journal article" date="2021" name="PeerJ">
        <title>Extensive microbial diversity within the chicken gut microbiome revealed by metagenomics and culture.</title>
        <authorList>
            <person name="Gilroy R."/>
            <person name="Ravi A."/>
            <person name="Getino M."/>
            <person name="Pursley I."/>
            <person name="Horton D.L."/>
            <person name="Alikhan N.F."/>
            <person name="Baker D."/>
            <person name="Gharbi K."/>
            <person name="Hall N."/>
            <person name="Watson M."/>
            <person name="Adriaenssens E.M."/>
            <person name="Foster-Nyarko E."/>
            <person name="Jarju S."/>
            <person name="Secka A."/>
            <person name="Antonio M."/>
            <person name="Oren A."/>
            <person name="Chaudhuri R.R."/>
            <person name="La Ragione R."/>
            <person name="Hildebrand F."/>
            <person name="Pallen M.J."/>
        </authorList>
    </citation>
    <scope>NUCLEOTIDE SEQUENCE</scope>
    <source>
        <strain evidence="9">ChiGjej4B4-7305</strain>
    </source>
</reference>
<dbReference type="GO" id="GO:0005886">
    <property type="term" value="C:plasma membrane"/>
    <property type="evidence" value="ECO:0007669"/>
    <property type="project" value="UniProtKB-SubCell"/>
</dbReference>
<organism evidence="9 10">
    <name type="scientific">Candidatus Ruania gallistercoris</name>
    <dbReference type="NCBI Taxonomy" id="2838746"/>
    <lineage>
        <taxon>Bacteria</taxon>
        <taxon>Bacillati</taxon>
        <taxon>Actinomycetota</taxon>
        <taxon>Actinomycetes</taxon>
        <taxon>Micrococcales</taxon>
        <taxon>Ruaniaceae</taxon>
        <taxon>Ruania</taxon>
    </lineage>
</organism>
<proteinExistence type="predicted"/>
<keyword evidence="4 7" id="KW-1133">Transmembrane helix</keyword>
<feature type="transmembrane region" description="Helical" evidence="7">
    <location>
        <begin position="27"/>
        <end position="45"/>
    </location>
</feature>
<keyword evidence="2" id="KW-1003">Cell membrane</keyword>
<feature type="transmembrane region" description="Helical" evidence="7">
    <location>
        <begin position="127"/>
        <end position="148"/>
    </location>
</feature>
<dbReference type="AlphaFoldDB" id="A0A9D2J406"/>
<feature type="transmembrane region" description="Helical" evidence="7">
    <location>
        <begin position="160"/>
        <end position="182"/>
    </location>
</feature>
<dbReference type="InterPro" id="IPR020846">
    <property type="entry name" value="MFS_dom"/>
</dbReference>
<name>A0A9D2J406_9MICO</name>
<evidence type="ECO:0000256" key="2">
    <source>
        <dbReference type="ARBA" id="ARBA00022475"/>
    </source>
</evidence>
<dbReference type="InterPro" id="IPR036259">
    <property type="entry name" value="MFS_trans_sf"/>
</dbReference>
<feature type="transmembrane region" description="Helical" evidence="7">
    <location>
        <begin position="65"/>
        <end position="86"/>
    </location>
</feature>
<feature type="transmembrane region" description="Helical" evidence="7">
    <location>
        <begin position="268"/>
        <end position="286"/>
    </location>
</feature>